<dbReference type="AlphaFoldDB" id="A0A413Q6A2"/>
<dbReference type="InterPro" id="IPR005094">
    <property type="entry name" value="Endonuclease_MobA/VirD2"/>
</dbReference>
<gene>
    <name evidence="2" type="ORF">DW967_09060</name>
</gene>
<name>A0A413Q6A2_9FIRM</name>
<feature type="domain" description="MobA/VirD2-like nuclease" evidence="1">
    <location>
        <begin position="20"/>
        <end position="103"/>
    </location>
</feature>
<sequence>MHMKEAVGVPHRHLANAIQYILDEKNNEEKTEHGLYVGGNAGYDSGEILKTFLDTKELLGKKNGRQGYHFVISFAPGEVTADEAYQITREFCEKYLGDSYDHVLQCIQTKSICMHILYLTR</sequence>
<dbReference type="EMBL" id="QSES01000015">
    <property type="protein sequence ID" value="RGZ92069.1"/>
    <property type="molecule type" value="Genomic_DNA"/>
</dbReference>
<organism evidence="2 3">
    <name type="scientific">Agathobacter rectalis</name>
    <dbReference type="NCBI Taxonomy" id="39491"/>
    <lineage>
        <taxon>Bacteria</taxon>
        <taxon>Bacillati</taxon>
        <taxon>Bacillota</taxon>
        <taxon>Clostridia</taxon>
        <taxon>Lachnospirales</taxon>
        <taxon>Lachnospiraceae</taxon>
        <taxon>Agathobacter</taxon>
    </lineage>
</organism>
<evidence type="ECO:0000259" key="1">
    <source>
        <dbReference type="Pfam" id="PF03432"/>
    </source>
</evidence>
<accession>A0A413Q6A2</accession>
<protein>
    <recommendedName>
        <fullName evidence="1">MobA/VirD2-like nuclease domain-containing protein</fullName>
    </recommendedName>
</protein>
<reference evidence="2 3" key="1">
    <citation type="submission" date="2018-08" db="EMBL/GenBank/DDBJ databases">
        <title>A genome reference for cultivated species of the human gut microbiota.</title>
        <authorList>
            <person name="Zou Y."/>
            <person name="Xue W."/>
            <person name="Luo G."/>
        </authorList>
    </citation>
    <scope>NUCLEOTIDE SEQUENCE [LARGE SCALE GENOMIC DNA]</scope>
    <source>
        <strain evidence="2 3">AM47-6BH</strain>
    </source>
</reference>
<evidence type="ECO:0000313" key="3">
    <source>
        <dbReference type="Proteomes" id="UP000283721"/>
    </source>
</evidence>
<comment type="caution">
    <text evidence="2">The sequence shown here is derived from an EMBL/GenBank/DDBJ whole genome shotgun (WGS) entry which is preliminary data.</text>
</comment>
<dbReference type="Pfam" id="PF03432">
    <property type="entry name" value="Relaxase"/>
    <property type="match status" value="1"/>
</dbReference>
<dbReference type="Proteomes" id="UP000283721">
    <property type="component" value="Unassembled WGS sequence"/>
</dbReference>
<evidence type="ECO:0000313" key="2">
    <source>
        <dbReference type="EMBL" id="RGZ92069.1"/>
    </source>
</evidence>
<proteinExistence type="predicted"/>